<gene>
    <name evidence="2" type="ORF">CYD53_12740</name>
</gene>
<protein>
    <recommendedName>
        <fullName evidence="4">Copper(I)-binding protein</fullName>
    </recommendedName>
</protein>
<dbReference type="Gene3D" id="2.60.40.1890">
    <property type="entry name" value="PCu(A)C copper chaperone"/>
    <property type="match status" value="1"/>
</dbReference>
<evidence type="ECO:0000313" key="2">
    <source>
        <dbReference type="EMBL" id="POR46125.1"/>
    </source>
</evidence>
<dbReference type="InterPro" id="IPR036182">
    <property type="entry name" value="PCuAC_sf"/>
</dbReference>
<dbReference type="InterPro" id="IPR007410">
    <property type="entry name" value="LpqE-like"/>
</dbReference>
<dbReference type="Pfam" id="PF04314">
    <property type="entry name" value="PCuAC"/>
    <property type="match status" value="1"/>
</dbReference>
<sequence>MNRITRTFAAIALTVSSAAAFAHEYKAGPLKIGHPWSRATPAGAKVGGGYLSIENTGSTPDRLVSISVPFADSVEMHEMAVVDGIMTMRPLENGLALAPGAKVEFKPGGYHIMFMDLKQPLKQNEMLKGVLTFEKAGTIEVAFKVEAMGAKAADPSAHTH</sequence>
<dbReference type="EMBL" id="PQFZ01000027">
    <property type="protein sequence ID" value="POR46125.1"/>
    <property type="molecule type" value="Genomic_DNA"/>
</dbReference>
<comment type="caution">
    <text evidence="2">The sequence shown here is derived from an EMBL/GenBank/DDBJ whole genome shotgun (WGS) entry which is preliminary data.</text>
</comment>
<dbReference type="PANTHER" id="PTHR36302:SF1">
    <property type="entry name" value="COPPER CHAPERONE PCU(A)C"/>
    <property type="match status" value="1"/>
</dbReference>
<proteinExistence type="predicted"/>
<dbReference type="Proteomes" id="UP000236919">
    <property type="component" value="Unassembled WGS sequence"/>
</dbReference>
<name>A0A2S4LUQ5_9HYPH</name>
<dbReference type="SUPFAM" id="SSF110087">
    <property type="entry name" value="DR1885-like metal-binding protein"/>
    <property type="match status" value="1"/>
</dbReference>
<feature type="signal peptide" evidence="1">
    <location>
        <begin position="1"/>
        <end position="22"/>
    </location>
</feature>
<accession>A0A2S4LUQ5</accession>
<dbReference type="InterPro" id="IPR058248">
    <property type="entry name" value="Lxx211020-like"/>
</dbReference>
<dbReference type="PANTHER" id="PTHR36302">
    <property type="entry name" value="BLR7088 PROTEIN"/>
    <property type="match status" value="1"/>
</dbReference>
<keyword evidence="3" id="KW-1185">Reference proteome</keyword>
<dbReference type="AlphaFoldDB" id="A0A2S4LUQ5"/>
<evidence type="ECO:0008006" key="4">
    <source>
        <dbReference type="Google" id="ProtNLM"/>
    </source>
</evidence>
<reference evidence="2 3" key="1">
    <citation type="submission" date="2018-01" db="EMBL/GenBank/DDBJ databases">
        <title>Genomic Encyclopedia of Type Strains, Phase III (KMG-III): the genomes of soil and plant-associated and newly described type strains.</title>
        <authorList>
            <person name="Whitman W."/>
        </authorList>
    </citation>
    <scope>NUCLEOTIDE SEQUENCE [LARGE SCALE GENOMIC DNA]</scope>
    <source>
        <strain evidence="2 3">1131</strain>
    </source>
</reference>
<organism evidence="2 3">
    <name type="scientific">Bosea psychrotolerans</name>
    <dbReference type="NCBI Taxonomy" id="1871628"/>
    <lineage>
        <taxon>Bacteria</taxon>
        <taxon>Pseudomonadati</taxon>
        <taxon>Pseudomonadota</taxon>
        <taxon>Alphaproteobacteria</taxon>
        <taxon>Hyphomicrobiales</taxon>
        <taxon>Boseaceae</taxon>
        <taxon>Bosea</taxon>
    </lineage>
</organism>
<evidence type="ECO:0000313" key="3">
    <source>
        <dbReference type="Proteomes" id="UP000236919"/>
    </source>
</evidence>
<feature type="chain" id="PRO_5015528300" description="Copper(I)-binding protein" evidence="1">
    <location>
        <begin position="23"/>
        <end position="160"/>
    </location>
</feature>
<evidence type="ECO:0000256" key="1">
    <source>
        <dbReference type="SAM" id="SignalP"/>
    </source>
</evidence>
<dbReference type="RefSeq" id="WP_245928454.1">
    <property type="nucleotide sequence ID" value="NZ_PQFZ01000027.1"/>
</dbReference>
<keyword evidence="1" id="KW-0732">Signal</keyword>